<dbReference type="Pfam" id="PF00056">
    <property type="entry name" value="Ldh_1_N"/>
    <property type="match status" value="1"/>
</dbReference>
<keyword evidence="7" id="KW-0520">NAD</keyword>
<evidence type="ECO:0000313" key="11">
    <source>
        <dbReference type="EMBL" id="KAL0276017.1"/>
    </source>
</evidence>
<dbReference type="GO" id="GO:0030060">
    <property type="term" value="F:L-malate dehydrogenase (NAD+) activity"/>
    <property type="evidence" value="ECO:0007669"/>
    <property type="project" value="UniProtKB-EC"/>
</dbReference>
<evidence type="ECO:0000256" key="5">
    <source>
        <dbReference type="ARBA" id="ARBA00022532"/>
    </source>
</evidence>
<dbReference type="InterPro" id="IPR015955">
    <property type="entry name" value="Lactate_DH/Glyco_Ohase_4_C"/>
</dbReference>
<keyword evidence="6" id="KW-0560">Oxidoreductase</keyword>
<dbReference type="InterPro" id="IPR022383">
    <property type="entry name" value="Lactate/malate_DH_C"/>
</dbReference>
<dbReference type="GO" id="GO:0006099">
    <property type="term" value="P:tricarboxylic acid cycle"/>
    <property type="evidence" value="ECO:0007669"/>
    <property type="project" value="UniProtKB-KW"/>
</dbReference>
<dbReference type="PANTHER" id="PTHR11540">
    <property type="entry name" value="MALATE AND LACTATE DEHYDROGENASE"/>
    <property type="match status" value="1"/>
</dbReference>
<dbReference type="EC" id="1.1.1.37" evidence="3"/>
<sequence>MQSSRLFRRNNQKILGIFPQRLWPSRSFSLSSVKRRSADESGCCESSCCDPGESSDDNIKVTVIGAAGRVGRTLSLLLKTSPLVDQLCMFDVDKSVKGICMDISHIDTKCCVSHVTGMCNIQEALEDPDVVLIAAGCPMTPEIDSKQLFRKNAPIVAGLSEAFARFCPEACLVLITSPINSLLPVAGEVYELVTGEKPTSRLFGLTTLDVVRANTFTAEAVRRDPSNVIVPVIGGTSQDTIVPVISQMKPCCRIKHEEVIALTECVKQAEESLTDCQNCGTRGASSLSTAYAAFRFTSSLISALKGEQDIIECAYVQSNILPELEYMASPIKLGVCGMEYNYGYPRLSEYEVKLMENGAVALRSDINMGKLYVSENSTHLMKKVKDKALDDSRTTQTCKMLGITEVNEPEEVVSLNNCKAPQRGGPLRSKLRRFSKSEGPEASHGLLAVFPNLIEQAIGNRSLKPDNIPPPTLAPSASTVARELDERYHYFKQASIASYPFIMYVMCFVVMYVFVFFRY</sequence>
<proteinExistence type="inferred from homology"/>
<feature type="domain" description="Lactate/malate dehydrogenase N-terminal" evidence="9">
    <location>
        <begin position="59"/>
        <end position="187"/>
    </location>
</feature>
<dbReference type="InterPro" id="IPR036291">
    <property type="entry name" value="NAD(P)-bd_dom_sf"/>
</dbReference>
<dbReference type="GO" id="GO:0005739">
    <property type="term" value="C:mitochondrion"/>
    <property type="evidence" value="ECO:0007669"/>
    <property type="project" value="TreeGrafter"/>
</dbReference>
<evidence type="ECO:0000256" key="6">
    <source>
        <dbReference type="ARBA" id="ARBA00023002"/>
    </source>
</evidence>
<dbReference type="Gene3D" id="3.40.50.720">
    <property type="entry name" value="NAD(P)-binding Rossmann-like Domain"/>
    <property type="match status" value="1"/>
</dbReference>
<name>A0AAW2I1D8_9NEOP</name>
<dbReference type="Pfam" id="PF02866">
    <property type="entry name" value="Ldh_1_C"/>
    <property type="match status" value="1"/>
</dbReference>
<dbReference type="Gene3D" id="3.90.110.10">
    <property type="entry name" value="Lactate dehydrogenase/glycoside hydrolase, family 4, C-terminal"/>
    <property type="match status" value="1"/>
</dbReference>
<evidence type="ECO:0000259" key="9">
    <source>
        <dbReference type="Pfam" id="PF00056"/>
    </source>
</evidence>
<evidence type="ECO:0000259" key="10">
    <source>
        <dbReference type="Pfam" id="PF02866"/>
    </source>
</evidence>
<evidence type="ECO:0000256" key="7">
    <source>
        <dbReference type="ARBA" id="ARBA00023027"/>
    </source>
</evidence>
<dbReference type="SUPFAM" id="SSF56327">
    <property type="entry name" value="LDH C-terminal domain-like"/>
    <property type="match status" value="1"/>
</dbReference>
<dbReference type="EMBL" id="JARGDH010000002">
    <property type="protein sequence ID" value="KAL0276017.1"/>
    <property type="molecule type" value="Genomic_DNA"/>
</dbReference>
<comment type="caution">
    <text evidence="11">The sequence shown here is derived from an EMBL/GenBank/DDBJ whole genome shotgun (WGS) entry which is preliminary data.</text>
</comment>
<dbReference type="PANTHER" id="PTHR11540:SF16">
    <property type="entry name" value="MALATE DEHYDROGENASE, MITOCHONDRIAL"/>
    <property type="match status" value="1"/>
</dbReference>
<comment type="similarity">
    <text evidence="1">Belongs to the LDH/MDH superfamily. MDH type 1 family.</text>
</comment>
<reference evidence="11" key="1">
    <citation type="journal article" date="2024" name="Gigascience">
        <title>Chromosome-level genome of the poultry shaft louse Menopon gallinae provides insight into the host-switching and adaptive evolution of parasitic lice.</title>
        <authorList>
            <person name="Xu Y."/>
            <person name="Ma L."/>
            <person name="Liu S."/>
            <person name="Liang Y."/>
            <person name="Liu Q."/>
            <person name="He Z."/>
            <person name="Tian L."/>
            <person name="Duan Y."/>
            <person name="Cai W."/>
            <person name="Li H."/>
            <person name="Song F."/>
        </authorList>
    </citation>
    <scope>NUCLEOTIDE SEQUENCE</scope>
    <source>
        <strain evidence="11">Cailab_2023a</strain>
    </source>
</reference>
<dbReference type="InterPro" id="IPR001236">
    <property type="entry name" value="Lactate/malate_DH_N"/>
</dbReference>
<evidence type="ECO:0000256" key="4">
    <source>
        <dbReference type="ARBA" id="ARBA00016075"/>
    </source>
</evidence>
<dbReference type="SUPFAM" id="SSF51735">
    <property type="entry name" value="NAD(P)-binding Rossmann-fold domains"/>
    <property type="match status" value="1"/>
</dbReference>
<feature type="domain" description="Lactate/malate dehydrogenase C-terminal" evidence="10">
    <location>
        <begin position="206"/>
        <end position="370"/>
    </location>
</feature>
<feature type="transmembrane region" description="Helical" evidence="8">
    <location>
        <begin position="496"/>
        <end position="517"/>
    </location>
</feature>
<dbReference type="FunFam" id="3.40.50.720:FF:000268">
    <property type="entry name" value="Malate dehydrogenase"/>
    <property type="match status" value="1"/>
</dbReference>
<accession>A0AAW2I1D8</accession>
<keyword evidence="8" id="KW-0472">Membrane</keyword>
<protein>
    <recommendedName>
        <fullName evidence="4">Malate dehydrogenase, mitochondrial</fullName>
        <ecNumber evidence="3">1.1.1.37</ecNumber>
    </recommendedName>
</protein>
<gene>
    <name evidence="11" type="ORF">PYX00_003701</name>
</gene>
<comment type="subunit">
    <text evidence="2">Homodimer.</text>
</comment>
<evidence type="ECO:0000256" key="2">
    <source>
        <dbReference type="ARBA" id="ARBA00011738"/>
    </source>
</evidence>
<evidence type="ECO:0000256" key="3">
    <source>
        <dbReference type="ARBA" id="ARBA00012995"/>
    </source>
</evidence>
<keyword evidence="8" id="KW-0812">Transmembrane</keyword>
<evidence type="ECO:0000256" key="8">
    <source>
        <dbReference type="SAM" id="Phobius"/>
    </source>
</evidence>
<dbReference type="AlphaFoldDB" id="A0AAW2I1D8"/>
<evidence type="ECO:0000256" key="1">
    <source>
        <dbReference type="ARBA" id="ARBA00008824"/>
    </source>
</evidence>
<keyword evidence="5" id="KW-0816">Tricarboxylic acid cycle</keyword>
<organism evidence="11">
    <name type="scientific">Menopon gallinae</name>
    <name type="common">poultry shaft louse</name>
    <dbReference type="NCBI Taxonomy" id="328185"/>
    <lineage>
        <taxon>Eukaryota</taxon>
        <taxon>Metazoa</taxon>
        <taxon>Ecdysozoa</taxon>
        <taxon>Arthropoda</taxon>
        <taxon>Hexapoda</taxon>
        <taxon>Insecta</taxon>
        <taxon>Pterygota</taxon>
        <taxon>Neoptera</taxon>
        <taxon>Paraneoptera</taxon>
        <taxon>Psocodea</taxon>
        <taxon>Troctomorpha</taxon>
        <taxon>Phthiraptera</taxon>
        <taxon>Amblycera</taxon>
        <taxon>Menoponidae</taxon>
        <taxon>Menopon</taxon>
    </lineage>
</organism>
<keyword evidence="8" id="KW-1133">Transmembrane helix</keyword>